<evidence type="ECO:0000313" key="2">
    <source>
        <dbReference type="Proteomes" id="UP000005220"/>
    </source>
</evidence>
<dbReference type="InParanoid" id="H2B190"/>
<dbReference type="AlphaFoldDB" id="H2B190"/>
<dbReference type="RefSeq" id="XP_003959525.1">
    <property type="nucleotide sequence ID" value="XM_003959476.1"/>
</dbReference>
<keyword evidence="2" id="KW-1185">Reference proteome</keyword>
<sequence>MGLPIETFEFSNHILENRIHSYNNHHPPHIFKSLLSSNNDLVSSHYPILNNQIKQELIHVSTSRLATTTTLSRSRNVNANNWKLNLKDSGTLSNEGNMIKNTISNDGRILYNKETLQVSLTCDRSIDSIFEFTLPHGFHSIECQFNKDFNFNEIEGTCFQIILINPSQISILNYDFHCEIINQHTLKFNSDLIDTWFDLFPHFIISTDSKDNILFTKISNSITFKLHADLNFKNSPLRDFIFPHIFCSTEENEIIALNLIDQTKFNYNISSILNSNEKLTKIYSNDIFETNQKIFQMNLINGAISSYSILFNKTSKTSLVNIIPNDRMIIVEKHLYSIVCSIYKFNNMTWYFNGFYELSNTLHRSFILSNLYYTDNTITISNNNQFYTFELSNR</sequence>
<protein>
    <submittedName>
        <fullName evidence="1">Uncharacterized protein</fullName>
    </submittedName>
</protein>
<proteinExistence type="predicted"/>
<name>H2B190_KAZAF</name>
<organism evidence="1 2">
    <name type="scientific">Kazachstania africana (strain ATCC 22294 / BCRC 22015 / CBS 2517 / CECT 1963 / NBRC 1671 / NRRL Y-8276)</name>
    <name type="common">Yeast</name>
    <name type="synonym">Kluyveromyces africanus</name>
    <dbReference type="NCBI Taxonomy" id="1071382"/>
    <lineage>
        <taxon>Eukaryota</taxon>
        <taxon>Fungi</taxon>
        <taxon>Dikarya</taxon>
        <taxon>Ascomycota</taxon>
        <taxon>Saccharomycotina</taxon>
        <taxon>Saccharomycetes</taxon>
        <taxon>Saccharomycetales</taxon>
        <taxon>Saccharomycetaceae</taxon>
        <taxon>Kazachstania</taxon>
    </lineage>
</organism>
<dbReference type="EMBL" id="HE650831">
    <property type="protein sequence ID" value="CCF60390.1"/>
    <property type="molecule type" value="Genomic_DNA"/>
</dbReference>
<dbReference type="FunCoup" id="H2B190">
    <property type="interactions" value="48"/>
</dbReference>
<dbReference type="GeneID" id="13886579"/>
<dbReference type="Proteomes" id="UP000005220">
    <property type="component" value="Chromosome 11"/>
</dbReference>
<dbReference type="KEGG" id="kaf:KAFR_0K00350"/>
<reference evidence="1 2" key="1">
    <citation type="journal article" date="2011" name="Proc. Natl. Acad. Sci. U.S.A.">
        <title>Evolutionary erosion of yeast sex chromosomes by mating-type switching accidents.</title>
        <authorList>
            <person name="Gordon J.L."/>
            <person name="Armisen D."/>
            <person name="Proux-Wera E."/>
            <person name="Oheigeartaigh S.S."/>
            <person name="Byrne K.P."/>
            <person name="Wolfe K.H."/>
        </authorList>
    </citation>
    <scope>NUCLEOTIDE SEQUENCE [LARGE SCALE GENOMIC DNA]</scope>
    <source>
        <strain evidence="2">ATCC 22294 / BCRC 22015 / CBS 2517 / CECT 1963 / NBRC 1671 / NRRL Y-8276</strain>
    </source>
</reference>
<evidence type="ECO:0000313" key="1">
    <source>
        <dbReference type="EMBL" id="CCF60390.1"/>
    </source>
</evidence>
<gene>
    <name evidence="1" type="primary">KAFR0K00350</name>
    <name evidence="1" type="ORF">KAFR_0K00350</name>
</gene>
<dbReference type="HOGENOM" id="CLU_700326_0_0_1"/>
<accession>H2B190</accession>